<evidence type="ECO:0000313" key="3">
    <source>
        <dbReference type="Proteomes" id="UP000232323"/>
    </source>
</evidence>
<name>A0A250XBU3_9CHLO</name>
<feature type="region of interest" description="Disordered" evidence="1">
    <location>
        <begin position="488"/>
        <end position="519"/>
    </location>
</feature>
<dbReference type="OrthoDB" id="542944at2759"/>
<evidence type="ECO:0000256" key="1">
    <source>
        <dbReference type="SAM" id="MobiDB-lite"/>
    </source>
</evidence>
<accession>A0A250XBU3</accession>
<dbReference type="EMBL" id="BEGY01000054">
    <property type="protein sequence ID" value="GAX80557.1"/>
    <property type="molecule type" value="Genomic_DNA"/>
</dbReference>
<dbReference type="Proteomes" id="UP000232323">
    <property type="component" value="Unassembled WGS sequence"/>
</dbReference>
<protein>
    <submittedName>
        <fullName evidence="2">Uncharacterized protein</fullName>
    </submittedName>
</protein>
<gene>
    <name evidence="2" type="ORF">CEUSTIGMA_g7994.t1</name>
</gene>
<dbReference type="AlphaFoldDB" id="A0A250XBU3"/>
<organism evidence="2 3">
    <name type="scientific">Chlamydomonas eustigma</name>
    <dbReference type="NCBI Taxonomy" id="1157962"/>
    <lineage>
        <taxon>Eukaryota</taxon>
        <taxon>Viridiplantae</taxon>
        <taxon>Chlorophyta</taxon>
        <taxon>core chlorophytes</taxon>
        <taxon>Chlorophyceae</taxon>
        <taxon>CS clade</taxon>
        <taxon>Chlamydomonadales</taxon>
        <taxon>Chlamydomonadaceae</taxon>
        <taxon>Chlamydomonas</taxon>
    </lineage>
</organism>
<proteinExistence type="predicted"/>
<feature type="region of interest" description="Disordered" evidence="1">
    <location>
        <begin position="141"/>
        <end position="160"/>
    </location>
</feature>
<keyword evidence="3" id="KW-1185">Reference proteome</keyword>
<feature type="compositionally biased region" description="Polar residues" evidence="1">
    <location>
        <begin position="501"/>
        <end position="510"/>
    </location>
</feature>
<evidence type="ECO:0000313" key="2">
    <source>
        <dbReference type="EMBL" id="GAX80557.1"/>
    </source>
</evidence>
<comment type="caution">
    <text evidence="2">The sequence shown here is derived from an EMBL/GenBank/DDBJ whole genome shotgun (WGS) entry which is preliminary data.</text>
</comment>
<sequence length="783" mass="85096">MHQAQIDSWIRKSRHVGTNAPQQGPKFSILRDFSETFQLGSQQSRIEPSAWQPEQERQQIGTYTSGQHILKPSLAASSSSISRDHHTGVENAAKTLESHDTKQLLSRQTVKATPMAPSNHYLSNAACKTKDIKVVHIHQNPPTVQKPGQGRAVAPASGNNARSEKSIATVSSLSLEQYISLQAALTGGSSECLVKRVSLVEEPFFKHGELKQILALNGLLCGSSMKRRELLDKAIGMRLMDPASLSKAAKEQPSALNPQPCLRMDMTAMGVSSLPAEDTEGAAAPGYTISCSQRVKDGHQQGAASASCQIQTADLEALGWMDPNKSTGDSSQRPVSNKFCFPRSRPLLNTGSFHHKATENLYVASVPKDQPTYDHPHSQSLTSATCCVDGLDDSTQPTAVHDKTFKVCSDEGALQPKAPCCLQGQSKSQASVLDLLTSGPAVCAEVEPHRTLKSLQMGPRHQTIMHPTIQRPRPPASLHLLQSAADIASEDPPSLEKQLETQHLQHSSDPSPSPNRYDESGLAELMQHVSHEAGSQLPSKASPVLLDVQQCSEHSQEHFADTSEHAVLAWLRTEVLRFQSEHEVMAVTPNPSDGQQEGGNSQSDCSLTAPVLVGRRVAFLLLEELRHVDVKGVEEVVPPGLHMGRVVQFEGSCCLPDSCEEACPNSCLHRFYFVRVMDVPVKSGKLELLLDLQPQHLQPSFESLLSVSPAQALSDDLGESLESVIRHRWLLLQPSTKHIGGCEEQAKEQCSLAGCQLGADVRGMKRKRAVKPAGSYRKMVQGS</sequence>
<feature type="region of interest" description="Disordered" evidence="1">
    <location>
        <begin position="1"/>
        <end position="25"/>
    </location>
</feature>
<reference evidence="2 3" key="1">
    <citation type="submission" date="2017-08" db="EMBL/GenBank/DDBJ databases">
        <title>Acidophilic green algal genome provides insights into adaptation to an acidic environment.</title>
        <authorList>
            <person name="Hirooka S."/>
            <person name="Hirose Y."/>
            <person name="Kanesaki Y."/>
            <person name="Higuchi S."/>
            <person name="Fujiwara T."/>
            <person name="Onuma R."/>
            <person name="Era A."/>
            <person name="Ohbayashi R."/>
            <person name="Uzuka A."/>
            <person name="Nozaki H."/>
            <person name="Yoshikawa H."/>
            <person name="Miyagishima S.Y."/>
        </authorList>
    </citation>
    <scope>NUCLEOTIDE SEQUENCE [LARGE SCALE GENOMIC DNA]</scope>
    <source>
        <strain evidence="2 3">NIES-2499</strain>
    </source>
</reference>